<accession>A0A8H2PVF4</accession>
<dbReference type="Pfam" id="PF07963">
    <property type="entry name" value="N_methyl"/>
    <property type="match status" value="1"/>
</dbReference>
<name>A0A8H2PVF4_ACIRA</name>
<dbReference type="GO" id="GO:0043683">
    <property type="term" value="P:type IV pilus assembly"/>
    <property type="evidence" value="ECO:0007669"/>
    <property type="project" value="InterPro"/>
</dbReference>
<dbReference type="Proteomes" id="UP000314285">
    <property type="component" value="Unassembled WGS sequence"/>
</dbReference>
<dbReference type="EMBL" id="VFBM01000006">
    <property type="protein sequence ID" value="TNX91835.1"/>
    <property type="molecule type" value="Genomic_DNA"/>
</dbReference>
<organism evidence="2 3">
    <name type="scientific">Acinetobacter radioresistens</name>
    <dbReference type="NCBI Taxonomy" id="40216"/>
    <lineage>
        <taxon>Bacteria</taxon>
        <taxon>Pseudomonadati</taxon>
        <taxon>Pseudomonadota</taxon>
        <taxon>Gammaproteobacteria</taxon>
        <taxon>Moraxellales</taxon>
        <taxon>Moraxellaceae</taxon>
        <taxon>Acinetobacter</taxon>
    </lineage>
</organism>
<sequence length="349" mass="37851">MNIKNNQLGFTLVELMVSIVLGLLIVAAASQLFITGQTSLNLQRAMAEIQDNGNFGLNYLIQDIRKANLDAAQAVINDRNLYGGIVLTGLASYPASLTPAEQEIITANLPYTLSSANIPKTLMTRGAGQSTGSGNQWTGASNAIGSAGDSSIVSASDQLVIQYKAVEPNTTDCEGNIINQTDITDGTYIVQRYFLRRDGSDSNNLALACDAGRYKTKVATLPTSISGYGGAGEIIMRRVDHFHLLLGIKENNTDEFRYVSVNEYMGNNSNDLTLTNILPRPRIMSLQIGLLVRGSENMNDSLVTNTQEYNLLDQKLNLTPAAQNSGKYLRQIITQTIALRNGYGLTEEL</sequence>
<keyword evidence="1" id="KW-0812">Transmembrane</keyword>
<evidence type="ECO:0000313" key="3">
    <source>
        <dbReference type="Proteomes" id="UP000314285"/>
    </source>
</evidence>
<gene>
    <name evidence="2" type="ORF">FHY67_09815</name>
</gene>
<evidence type="ECO:0000313" key="2">
    <source>
        <dbReference type="EMBL" id="TNX91835.1"/>
    </source>
</evidence>
<reference evidence="2 3" key="1">
    <citation type="submission" date="2019-06" db="EMBL/GenBank/DDBJ databases">
        <title>Genome of Acinetobacter radioresistens APH1, a phenol degrading strain.</title>
        <authorList>
            <person name="Liu Y."/>
        </authorList>
    </citation>
    <scope>NUCLEOTIDE SEQUENCE [LARGE SCALE GENOMIC DNA]</scope>
    <source>
        <strain evidence="2 3">APH1</strain>
    </source>
</reference>
<dbReference type="InterPro" id="IPR012902">
    <property type="entry name" value="N_methyl_site"/>
</dbReference>
<keyword evidence="1" id="KW-1133">Transmembrane helix</keyword>
<feature type="transmembrane region" description="Helical" evidence="1">
    <location>
        <begin position="12"/>
        <end position="34"/>
    </location>
</feature>
<dbReference type="Pfam" id="PF16074">
    <property type="entry name" value="PilW"/>
    <property type="match status" value="1"/>
</dbReference>
<keyword evidence="1" id="KW-0472">Membrane</keyword>
<protein>
    <submittedName>
        <fullName evidence="2">Prepilin-type N-terminal cleavage/methylation domain-containing protein</fullName>
    </submittedName>
</protein>
<proteinExistence type="predicted"/>
<dbReference type="RefSeq" id="WP_034669851.1">
    <property type="nucleotide sequence ID" value="NZ_BKZJ01000005.1"/>
</dbReference>
<comment type="caution">
    <text evidence="2">The sequence shown here is derived from an EMBL/GenBank/DDBJ whole genome shotgun (WGS) entry which is preliminary data.</text>
</comment>
<dbReference type="InterPro" id="IPR032092">
    <property type="entry name" value="PilW"/>
</dbReference>
<evidence type="ECO:0000256" key="1">
    <source>
        <dbReference type="SAM" id="Phobius"/>
    </source>
</evidence>
<dbReference type="NCBIfam" id="TIGR02532">
    <property type="entry name" value="IV_pilin_GFxxxE"/>
    <property type="match status" value="1"/>
</dbReference>
<dbReference type="AlphaFoldDB" id="A0A8H2PVF4"/>